<dbReference type="InterPro" id="IPR016181">
    <property type="entry name" value="Acyl_CoA_acyltransferase"/>
</dbReference>
<keyword evidence="5" id="KW-1185">Reference proteome</keyword>
<proteinExistence type="predicted"/>
<organism evidence="4 5">
    <name type="scientific">Monopterus albus</name>
    <name type="common">Swamp eel</name>
    <dbReference type="NCBI Taxonomy" id="43700"/>
    <lineage>
        <taxon>Eukaryota</taxon>
        <taxon>Metazoa</taxon>
        <taxon>Chordata</taxon>
        <taxon>Craniata</taxon>
        <taxon>Vertebrata</taxon>
        <taxon>Euteleostomi</taxon>
        <taxon>Actinopterygii</taxon>
        <taxon>Neopterygii</taxon>
        <taxon>Teleostei</taxon>
        <taxon>Neoteleostei</taxon>
        <taxon>Acanthomorphata</taxon>
        <taxon>Anabantaria</taxon>
        <taxon>Synbranchiformes</taxon>
        <taxon>Synbranchidae</taxon>
        <taxon>Monopterus</taxon>
    </lineage>
</organism>
<evidence type="ECO:0000256" key="3">
    <source>
        <dbReference type="SAM" id="MobiDB-lite"/>
    </source>
</evidence>
<evidence type="ECO:0000256" key="1">
    <source>
        <dbReference type="ARBA" id="ARBA00022679"/>
    </source>
</evidence>
<feature type="region of interest" description="Disordered" evidence="3">
    <location>
        <begin position="39"/>
        <end position="61"/>
    </location>
</feature>
<evidence type="ECO:0000256" key="2">
    <source>
        <dbReference type="ARBA" id="ARBA00023315"/>
    </source>
</evidence>
<accession>A0A3Q3QQC4</accession>
<sequence>MQIFQMNTVLEGHKVVLVPYNANHVTRYHEWMKCPELEHLTPSEPPTLEQEYDMQGSWREDDDSKTSSCTFIILDKQQWADPCIEEEQCMVGDFNMFLMDPTDLSSAELEIMIAGDAQCAYLKMIQNQRLSKYLHSGFAVVCTSQSFPVYISLYLDTIFPLFSTEPSYRGTGIGKEVTRMMMHYSEHLIPSFTRFRVGRQKVKITV</sequence>
<keyword evidence="2" id="KW-0012">Acyltransferase</keyword>
<dbReference type="Gene3D" id="3.40.630.30">
    <property type="match status" value="1"/>
</dbReference>
<dbReference type="AlphaFoldDB" id="A0A3Q3QQC4"/>
<name>A0A3Q3QQC4_MONAL</name>
<dbReference type="Ensembl" id="ENSMALT00000017940.1">
    <property type="protein sequence ID" value="ENSMALP00000017596.1"/>
    <property type="gene ID" value="ENSMALG00000012250.1"/>
</dbReference>
<keyword evidence="1" id="KW-0808">Transferase</keyword>
<dbReference type="GO" id="GO:0008080">
    <property type="term" value="F:N-acetyltransferase activity"/>
    <property type="evidence" value="ECO:0007669"/>
    <property type="project" value="InterPro"/>
</dbReference>
<reference evidence="4" key="1">
    <citation type="submission" date="2025-08" db="UniProtKB">
        <authorList>
            <consortium name="Ensembl"/>
        </authorList>
    </citation>
    <scope>IDENTIFICATION</scope>
</reference>
<dbReference type="SUPFAM" id="SSF55729">
    <property type="entry name" value="Acyl-CoA N-acyltransferases (Nat)"/>
    <property type="match status" value="1"/>
</dbReference>
<protein>
    <submittedName>
        <fullName evidence="4">Uncharacterized protein</fullName>
    </submittedName>
</protein>
<dbReference type="InterPro" id="IPR039135">
    <property type="entry name" value="NAT9-like"/>
</dbReference>
<reference evidence="4" key="2">
    <citation type="submission" date="2025-09" db="UniProtKB">
        <authorList>
            <consortium name="Ensembl"/>
        </authorList>
    </citation>
    <scope>IDENTIFICATION</scope>
</reference>
<dbReference type="Proteomes" id="UP000261600">
    <property type="component" value="Unplaced"/>
</dbReference>
<dbReference type="PANTHER" id="PTHR13256">
    <property type="entry name" value="N-ACETYLTRANSFERASE 9"/>
    <property type="match status" value="1"/>
</dbReference>
<dbReference type="PANTHER" id="PTHR13256:SF16">
    <property type="entry name" value="ALPHA_BETA-TUBULIN-N-ACETYLTRANSFERASE 9"/>
    <property type="match status" value="1"/>
</dbReference>
<evidence type="ECO:0000313" key="4">
    <source>
        <dbReference type="Ensembl" id="ENSMALP00000017596.1"/>
    </source>
</evidence>
<evidence type="ECO:0000313" key="5">
    <source>
        <dbReference type="Proteomes" id="UP000261600"/>
    </source>
</evidence>